<evidence type="ECO:0000256" key="2">
    <source>
        <dbReference type="ARBA" id="ARBA00006573"/>
    </source>
</evidence>
<dbReference type="RefSeq" id="WP_010964970.1">
    <property type="nucleotide sequence ID" value="NC_003030.1"/>
</dbReference>
<gene>
    <name evidence="4" type="ordered locus">CA_C1663</name>
</gene>
<proteinExistence type="inferred from homology"/>
<sequence>MDRERVKEILASKGVIEVSYKNDPVWLEAISTDRDGKIQVKSLSTNKHFNVDIKDLKE</sequence>
<dbReference type="GO" id="GO:0030435">
    <property type="term" value="P:sporulation resulting in formation of a cellular spore"/>
    <property type="evidence" value="ECO:0007669"/>
    <property type="project" value="UniProtKB-KW"/>
</dbReference>
<evidence type="ECO:0000313" key="5">
    <source>
        <dbReference type="Proteomes" id="UP000000814"/>
    </source>
</evidence>
<dbReference type="NCBIfam" id="TIGR02861">
    <property type="entry name" value="SASP_H"/>
    <property type="match status" value="1"/>
</dbReference>
<dbReference type="GO" id="GO:0042601">
    <property type="term" value="C:endospore-forming forespore"/>
    <property type="evidence" value="ECO:0007669"/>
    <property type="project" value="InterPro"/>
</dbReference>
<evidence type="ECO:0000313" key="4">
    <source>
        <dbReference type="EMBL" id="AAK79629.1"/>
    </source>
</evidence>
<comment type="similarity">
    <text evidence="2">Belongs to the SspH family.</text>
</comment>
<evidence type="ECO:0000256" key="3">
    <source>
        <dbReference type="ARBA" id="ARBA00022969"/>
    </source>
</evidence>
<organism evidence="4 5">
    <name type="scientific">Clostridium acetobutylicum (strain ATCC 824 / DSM 792 / JCM 1419 / IAM 19013 / LMG 5710 / NBRC 13948 / NRRL B-527 / VKM B-1787 / 2291 / W)</name>
    <dbReference type="NCBI Taxonomy" id="272562"/>
    <lineage>
        <taxon>Bacteria</taxon>
        <taxon>Bacillati</taxon>
        <taxon>Bacillota</taxon>
        <taxon>Clostridia</taxon>
        <taxon>Eubacteriales</taxon>
        <taxon>Clostridiaceae</taxon>
        <taxon>Clostridium</taxon>
    </lineage>
</organism>
<dbReference type="eggNOG" id="ENOG50323J2">
    <property type="taxonomic scope" value="Bacteria"/>
</dbReference>
<keyword evidence="3" id="KW-0749">Sporulation</keyword>
<accession>Q97IH8</accession>
<dbReference type="GO" id="GO:0030436">
    <property type="term" value="P:asexual sporulation"/>
    <property type="evidence" value="ECO:0007669"/>
    <property type="project" value="InterPro"/>
</dbReference>
<protein>
    <recommendedName>
        <fullName evidence="6">SASP H</fullName>
    </recommendedName>
</protein>
<comment type="subcellular location">
    <subcellularLocation>
        <location evidence="1">Spore core</location>
    </subcellularLocation>
</comment>
<dbReference type="Pfam" id="PF08141">
    <property type="entry name" value="SspH"/>
    <property type="match status" value="1"/>
</dbReference>
<dbReference type="HOGENOM" id="CLU_191960_1_0_9"/>
<keyword evidence="5" id="KW-1185">Reference proteome</keyword>
<dbReference type="PATRIC" id="fig|272562.8.peg.1866"/>
<dbReference type="GeneID" id="44998158"/>
<dbReference type="OrthoDB" id="1683648at2"/>
<reference evidence="4 5" key="1">
    <citation type="journal article" date="2001" name="J. Bacteriol.">
        <title>Genome sequence and comparative analysis of the solvent-producing bacterium Clostridium acetobutylicum.</title>
        <authorList>
            <person name="Nolling J."/>
            <person name="Breton G."/>
            <person name="Omelchenko M.V."/>
            <person name="Makarova K.S."/>
            <person name="Zeng Q."/>
            <person name="Gibson R."/>
            <person name="Lee H.M."/>
            <person name="Dubois J."/>
            <person name="Qiu D."/>
            <person name="Hitti J."/>
            <person name="Wolf Y.I."/>
            <person name="Tatusov R.L."/>
            <person name="Sabathe F."/>
            <person name="Doucette-Stamm L."/>
            <person name="Soucaille P."/>
            <person name="Daly M.J."/>
            <person name="Bennett G.N."/>
            <person name="Koonin E.V."/>
            <person name="Smith D.R."/>
        </authorList>
    </citation>
    <scope>NUCLEOTIDE SEQUENCE [LARGE SCALE GENOMIC DNA]</scope>
    <source>
        <strain evidence="5">ATCC 824 / DSM 792 / JCM 1419 / LMG 5710 / VKM B-1787</strain>
    </source>
</reference>
<dbReference type="AlphaFoldDB" id="Q97IH8"/>
<name>Q97IH8_CLOAB</name>
<dbReference type="Proteomes" id="UP000000814">
    <property type="component" value="Chromosome"/>
</dbReference>
<dbReference type="KEGG" id="cac:CA_C1663"/>
<evidence type="ECO:0008006" key="6">
    <source>
        <dbReference type="Google" id="ProtNLM"/>
    </source>
</evidence>
<evidence type="ECO:0000256" key="1">
    <source>
        <dbReference type="ARBA" id="ARBA00004288"/>
    </source>
</evidence>
<dbReference type="InterPro" id="IPR012610">
    <property type="entry name" value="SASP_SspH"/>
</dbReference>
<dbReference type="EMBL" id="AE001437">
    <property type="protein sequence ID" value="AAK79629.1"/>
    <property type="molecule type" value="Genomic_DNA"/>
</dbReference>
<dbReference type="STRING" id="272562.CA_C1663"/>
<dbReference type="PIR" id="B97105">
    <property type="entry name" value="B97105"/>
</dbReference>